<evidence type="ECO:0000259" key="2">
    <source>
        <dbReference type="Pfam" id="PF08327"/>
    </source>
</evidence>
<proteinExistence type="inferred from homology"/>
<reference evidence="4" key="1">
    <citation type="journal article" date="2019" name="Int. J. Syst. Evol. Microbiol.">
        <title>The Global Catalogue of Microorganisms (GCM) 10K type strain sequencing project: providing services to taxonomists for standard genome sequencing and annotation.</title>
        <authorList>
            <consortium name="The Broad Institute Genomics Platform"/>
            <consortium name="The Broad Institute Genome Sequencing Center for Infectious Disease"/>
            <person name="Wu L."/>
            <person name="Ma J."/>
        </authorList>
    </citation>
    <scope>NUCLEOTIDE SEQUENCE [LARGE SCALE GENOMIC DNA]</scope>
    <source>
        <strain evidence="4">CGMCC 1.16306</strain>
    </source>
</reference>
<dbReference type="EMBL" id="JBHSFW010000003">
    <property type="protein sequence ID" value="MFC4618727.1"/>
    <property type="molecule type" value="Genomic_DNA"/>
</dbReference>
<feature type="domain" description="Activator of Hsp90 ATPase homologue 1/2-like C-terminal" evidence="2">
    <location>
        <begin position="18"/>
        <end position="139"/>
    </location>
</feature>
<accession>A0ABV9GK90</accession>
<evidence type="ECO:0000256" key="1">
    <source>
        <dbReference type="ARBA" id="ARBA00006817"/>
    </source>
</evidence>
<dbReference type="InterPro" id="IPR023393">
    <property type="entry name" value="START-like_dom_sf"/>
</dbReference>
<dbReference type="RefSeq" id="WP_376845792.1">
    <property type="nucleotide sequence ID" value="NZ_JBHSFW010000003.1"/>
</dbReference>
<organism evidence="3 4">
    <name type="scientific">Camelliibacillus cellulosilyticus</name>
    <dbReference type="NCBI Taxonomy" id="2174486"/>
    <lineage>
        <taxon>Bacteria</taxon>
        <taxon>Bacillati</taxon>
        <taxon>Bacillota</taxon>
        <taxon>Bacilli</taxon>
        <taxon>Bacillales</taxon>
        <taxon>Sporolactobacillaceae</taxon>
        <taxon>Camelliibacillus</taxon>
    </lineage>
</organism>
<dbReference type="InterPro" id="IPR013538">
    <property type="entry name" value="ASHA1/2-like_C"/>
</dbReference>
<dbReference type="CDD" id="cd07814">
    <property type="entry name" value="SRPBCC_CalC_Aha1-like"/>
    <property type="match status" value="1"/>
</dbReference>
<comment type="caution">
    <text evidence="3">The sequence shown here is derived from an EMBL/GenBank/DDBJ whole genome shotgun (WGS) entry which is preliminary data.</text>
</comment>
<gene>
    <name evidence="3" type="ORF">ACFO4N_08250</name>
</gene>
<evidence type="ECO:0000313" key="4">
    <source>
        <dbReference type="Proteomes" id="UP001596022"/>
    </source>
</evidence>
<dbReference type="Pfam" id="PF08327">
    <property type="entry name" value="AHSA1"/>
    <property type="match status" value="1"/>
</dbReference>
<name>A0ABV9GK90_9BACL</name>
<sequence length="141" mass="16316">MKEIQGKLPEIRHHLVMDAPIQKVWEAVATSDGLAAWFMPNDFKAALGHEFHLNAGPYGMSPCKVIELDPPHRLTFKWGKDWSLTFVLEETDDDKTDFTLIHWGWDPNKVTEFNEAHTIVRKRMDNGWAKLVKKLDAYVRS</sequence>
<evidence type="ECO:0000313" key="3">
    <source>
        <dbReference type="EMBL" id="MFC4618727.1"/>
    </source>
</evidence>
<comment type="similarity">
    <text evidence="1">Belongs to the AHA1 family.</text>
</comment>
<dbReference type="Proteomes" id="UP001596022">
    <property type="component" value="Unassembled WGS sequence"/>
</dbReference>
<keyword evidence="4" id="KW-1185">Reference proteome</keyword>
<dbReference type="SUPFAM" id="SSF55961">
    <property type="entry name" value="Bet v1-like"/>
    <property type="match status" value="1"/>
</dbReference>
<dbReference type="Gene3D" id="3.30.530.20">
    <property type="match status" value="1"/>
</dbReference>
<protein>
    <submittedName>
        <fullName evidence="3">SRPBCC domain-containing protein</fullName>
    </submittedName>
</protein>